<dbReference type="PANTHER" id="PTHR43150">
    <property type="entry name" value="HYPERKINETIC, ISOFORM M"/>
    <property type="match status" value="1"/>
</dbReference>
<dbReference type="InterPro" id="IPR005399">
    <property type="entry name" value="K_chnl_volt-dep_bsu_KCNAB-rel"/>
</dbReference>
<accession>A0A7S3PGM4</accession>
<comment type="similarity">
    <text evidence="1">Belongs to the shaker potassium channel beta subunit family.</text>
</comment>
<dbReference type="PRINTS" id="PR01577">
    <property type="entry name" value="KCNABCHANNEL"/>
</dbReference>
<dbReference type="Pfam" id="PF00248">
    <property type="entry name" value="Aldo_ket_red"/>
    <property type="match status" value="1"/>
</dbReference>
<evidence type="ECO:0000256" key="2">
    <source>
        <dbReference type="ARBA" id="ARBA00022857"/>
    </source>
</evidence>
<proteinExistence type="inferred from homology"/>
<dbReference type="GO" id="GO:0016491">
    <property type="term" value="F:oxidoreductase activity"/>
    <property type="evidence" value="ECO:0007669"/>
    <property type="project" value="UniProtKB-KW"/>
</dbReference>
<organism evidence="5">
    <name type="scientific">Aplanochytrium stocchinoi</name>
    <dbReference type="NCBI Taxonomy" id="215587"/>
    <lineage>
        <taxon>Eukaryota</taxon>
        <taxon>Sar</taxon>
        <taxon>Stramenopiles</taxon>
        <taxon>Bigyra</taxon>
        <taxon>Labyrinthulomycetes</taxon>
        <taxon>Thraustochytrida</taxon>
        <taxon>Thraustochytriidae</taxon>
        <taxon>Aplanochytrium</taxon>
    </lineage>
</organism>
<dbReference type="Gene3D" id="3.20.20.100">
    <property type="entry name" value="NADP-dependent oxidoreductase domain"/>
    <property type="match status" value="1"/>
</dbReference>
<dbReference type="PANTHER" id="PTHR43150:SF2">
    <property type="entry name" value="HYPERKINETIC, ISOFORM M"/>
    <property type="match status" value="1"/>
</dbReference>
<dbReference type="InterPro" id="IPR023210">
    <property type="entry name" value="NADP_OxRdtase_dom"/>
</dbReference>
<evidence type="ECO:0000313" key="5">
    <source>
        <dbReference type="EMBL" id="CAE0435645.1"/>
    </source>
</evidence>
<gene>
    <name evidence="5" type="ORF">ASTO00021_LOCUS5925</name>
</gene>
<dbReference type="InterPro" id="IPR036812">
    <property type="entry name" value="NAD(P)_OxRdtase_dom_sf"/>
</dbReference>
<protein>
    <recommendedName>
        <fullName evidence="4">NADP-dependent oxidoreductase domain-containing protein</fullName>
    </recommendedName>
</protein>
<dbReference type="AlphaFoldDB" id="A0A7S3PGM4"/>
<evidence type="ECO:0000259" key="4">
    <source>
        <dbReference type="Pfam" id="PF00248"/>
    </source>
</evidence>
<dbReference type="SUPFAM" id="SSF51430">
    <property type="entry name" value="NAD(P)-linked oxidoreductase"/>
    <property type="match status" value="1"/>
</dbReference>
<sequence length="357" mass="40368">MAAPAQKMYYRMLGTTGLQVSILSYGFWATFGVKDGLHKEDGVRKAKEILKVARKSGVNLFDNAEVYGEPKGEAERIMGAAIAELMEEDPESWRRSDLVITTKIFWGGDGVNEKGLSKKHIMEGVENSLKNLKLSYVDLLFCHRPDPLTPTATVVRAMTDVVRSGKATSWGTSEWSAQQITEAYWIASTQGLEPPQYEQPQYHMFHRERFEKEYERMYKGPYNIGTTTWSPLASGLLTGKYNDEIPEGSRLTQKGYEWLLPRLEQWKKDGSIDKVRKLTAFAQENFNCSMSQLALAWVAKNKNVSTVLLGATKVSQIEENLGSLKVLEQLTDQHMQDIDKILDNAPEVNSMRQIDTI</sequence>
<feature type="domain" description="NADP-dependent oxidoreductase" evidence="4">
    <location>
        <begin position="25"/>
        <end position="342"/>
    </location>
</feature>
<keyword evidence="3" id="KW-0560">Oxidoreductase</keyword>
<evidence type="ECO:0000256" key="3">
    <source>
        <dbReference type="ARBA" id="ARBA00023002"/>
    </source>
</evidence>
<evidence type="ECO:0000256" key="1">
    <source>
        <dbReference type="ARBA" id="ARBA00006515"/>
    </source>
</evidence>
<reference evidence="5" key="1">
    <citation type="submission" date="2021-01" db="EMBL/GenBank/DDBJ databases">
        <authorList>
            <person name="Corre E."/>
            <person name="Pelletier E."/>
            <person name="Niang G."/>
            <person name="Scheremetjew M."/>
            <person name="Finn R."/>
            <person name="Kale V."/>
            <person name="Holt S."/>
            <person name="Cochrane G."/>
            <person name="Meng A."/>
            <person name="Brown T."/>
            <person name="Cohen L."/>
        </authorList>
    </citation>
    <scope>NUCLEOTIDE SEQUENCE</scope>
    <source>
        <strain evidence="5">GSBS06</strain>
    </source>
</reference>
<name>A0A7S3PGM4_9STRA</name>
<dbReference type="EMBL" id="HBIN01008023">
    <property type="protein sequence ID" value="CAE0435645.1"/>
    <property type="molecule type" value="Transcribed_RNA"/>
</dbReference>
<keyword evidence="2" id="KW-0521">NADP</keyword>